<dbReference type="PANTHER" id="PTHR43450">
    <property type="entry name" value="ASPARTYL-TRNA SYNTHETASE"/>
    <property type="match status" value="1"/>
</dbReference>
<keyword evidence="4" id="KW-1185">Reference proteome</keyword>
<feature type="compositionally biased region" description="Pro residues" evidence="2">
    <location>
        <begin position="23"/>
        <end position="41"/>
    </location>
</feature>
<dbReference type="OrthoDB" id="372395at2759"/>
<dbReference type="InterPro" id="IPR004523">
    <property type="entry name" value="Asp-tRNA_synthase_2"/>
</dbReference>
<evidence type="ECO:0000256" key="1">
    <source>
        <dbReference type="ARBA" id="ARBA00022490"/>
    </source>
</evidence>
<dbReference type="InterPro" id="IPR045864">
    <property type="entry name" value="aa-tRNA-synth_II/BPL/LPL"/>
</dbReference>
<sequence>MPAPSAKKPPRKKPPSSKNSTSRPPPPPSPLQPLLTPPTPLRPTTYLEGDVPEDGEVSRAASKVVADGGAQGPDGAHARPGMVCAVIKKMAFLIVRVHLGRRDSPCSAYVVSIRMVKFATGLSKESYVDVEGIVSGPNSPIEGASRQPIFVLQVEIQVRKVYCVSKVVPTLPINNEDAARSEVEIDKALQFLLSGGFVGIHTTKLIVGSNEGGSAVFRLDYKGQPACQVQSPQLHNQMAICGLDVEMEIKELYSKVIELLAYECKDPQLTKDISFRGRHGYRIWTGKARKLAPHLETNDVLSFVFLLFSRIFWERFHVTKQGDME</sequence>
<dbReference type="GO" id="GO:0003723">
    <property type="term" value="F:RNA binding"/>
    <property type="evidence" value="ECO:0007669"/>
    <property type="project" value="TreeGrafter"/>
</dbReference>
<dbReference type="SUPFAM" id="SSF50249">
    <property type="entry name" value="Nucleic acid-binding proteins"/>
    <property type="match status" value="1"/>
</dbReference>
<dbReference type="GO" id="GO:0006422">
    <property type="term" value="P:aspartyl-tRNA aminoacylation"/>
    <property type="evidence" value="ECO:0007669"/>
    <property type="project" value="InterPro"/>
</dbReference>
<dbReference type="InterPro" id="IPR012340">
    <property type="entry name" value="NA-bd_OB-fold"/>
</dbReference>
<reference evidence="3" key="1">
    <citation type="submission" date="2019-11" db="EMBL/GenBank/DDBJ databases">
        <authorList>
            <person name="Liu Y."/>
            <person name="Hou J."/>
            <person name="Li T.-Q."/>
            <person name="Guan C.-H."/>
            <person name="Wu X."/>
            <person name="Wu H.-Z."/>
            <person name="Ling F."/>
            <person name="Zhang R."/>
            <person name="Shi X.-G."/>
            <person name="Ren J.-P."/>
            <person name="Chen E.-F."/>
            <person name="Sun J.-M."/>
        </authorList>
    </citation>
    <scope>NUCLEOTIDE SEQUENCE</scope>
    <source>
        <strain evidence="3">Adult_tree_wgs_1</strain>
        <tissue evidence="3">Leaves</tissue>
    </source>
</reference>
<feature type="region of interest" description="Disordered" evidence="2">
    <location>
        <begin position="1"/>
        <end position="78"/>
    </location>
</feature>
<dbReference type="GO" id="GO:0005829">
    <property type="term" value="C:cytosol"/>
    <property type="evidence" value="ECO:0007669"/>
    <property type="project" value="TreeGrafter"/>
</dbReference>
<keyword evidence="1" id="KW-0963">Cytoplasm</keyword>
<dbReference type="AlphaFoldDB" id="A0A834LQS0"/>
<proteinExistence type="predicted"/>
<accession>A0A834LQS0</accession>
<dbReference type="GO" id="GO:0017101">
    <property type="term" value="C:aminoacyl-tRNA synthetase multienzyme complex"/>
    <property type="evidence" value="ECO:0007669"/>
    <property type="project" value="TreeGrafter"/>
</dbReference>
<protein>
    <submittedName>
        <fullName evidence="3">Uncharacterized protein</fullName>
    </submittedName>
</protein>
<evidence type="ECO:0000313" key="3">
    <source>
        <dbReference type="EMBL" id="KAF7148975.1"/>
    </source>
</evidence>
<dbReference type="Gene3D" id="2.40.50.140">
    <property type="entry name" value="Nucleic acid-binding proteins"/>
    <property type="match status" value="1"/>
</dbReference>
<evidence type="ECO:0000313" key="4">
    <source>
        <dbReference type="Proteomes" id="UP000626092"/>
    </source>
</evidence>
<dbReference type="GO" id="GO:0005524">
    <property type="term" value="F:ATP binding"/>
    <property type="evidence" value="ECO:0007669"/>
    <property type="project" value="InterPro"/>
</dbReference>
<name>A0A834LQS0_RHOSS</name>
<dbReference type="Proteomes" id="UP000626092">
    <property type="component" value="Unassembled WGS sequence"/>
</dbReference>
<organism evidence="3 4">
    <name type="scientific">Rhododendron simsii</name>
    <name type="common">Sims's rhododendron</name>
    <dbReference type="NCBI Taxonomy" id="118357"/>
    <lineage>
        <taxon>Eukaryota</taxon>
        <taxon>Viridiplantae</taxon>
        <taxon>Streptophyta</taxon>
        <taxon>Embryophyta</taxon>
        <taxon>Tracheophyta</taxon>
        <taxon>Spermatophyta</taxon>
        <taxon>Magnoliopsida</taxon>
        <taxon>eudicotyledons</taxon>
        <taxon>Gunneridae</taxon>
        <taxon>Pentapetalae</taxon>
        <taxon>asterids</taxon>
        <taxon>Ericales</taxon>
        <taxon>Ericaceae</taxon>
        <taxon>Ericoideae</taxon>
        <taxon>Rhodoreae</taxon>
        <taxon>Rhododendron</taxon>
    </lineage>
</organism>
<evidence type="ECO:0000256" key="2">
    <source>
        <dbReference type="SAM" id="MobiDB-lite"/>
    </source>
</evidence>
<dbReference type="SUPFAM" id="SSF55681">
    <property type="entry name" value="Class II aaRS and biotin synthetases"/>
    <property type="match status" value="1"/>
</dbReference>
<dbReference type="GO" id="GO:0004815">
    <property type="term" value="F:aspartate-tRNA ligase activity"/>
    <property type="evidence" value="ECO:0007669"/>
    <property type="project" value="InterPro"/>
</dbReference>
<gene>
    <name evidence="3" type="ORF">RHSIM_Rhsim03G0118000</name>
</gene>
<comment type="caution">
    <text evidence="3">The sequence shown here is derived from an EMBL/GenBank/DDBJ whole genome shotgun (WGS) entry which is preliminary data.</text>
</comment>
<dbReference type="EMBL" id="WJXA01000003">
    <property type="protein sequence ID" value="KAF7148975.1"/>
    <property type="molecule type" value="Genomic_DNA"/>
</dbReference>
<dbReference type="Gene3D" id="3.30.930.10">
    <property type="entry name" value="Bira Bifunctional Protein, Domain 2"/>
    <property type="match status" value="1"/>
</dbReference>
<dbReference type="PANTHER" id="PTHR43450:SF1">
    <property type="entry name" value="ASPARTATE--TRNA LIGASE, CYTOPLASMIC"/>
    <property type="match status" value="1"/>
</dbReference>